<evidence type="ECO:0000313" key="2">
    <source>
        <dbReference type="EMBL" id="NHN35550.1"/>
    </source>
</evidence>
<organism evidence="2 3">
    <name type="scientific">Paenibacillus agricola</name>
    <dbReference type="NCBI Taxonomy" id="2716264"/>
    <lineage>
        <taxon>Bacteria</taxon>
        <taxon>Bacillati</taxon>
        <taxon>Bacillota</taxon>
        <taxon>Bacilli</taxon>
        <taxon>Bacillales</taxon>
        <taxon>Paenibacillaceae</taxon>
        <taxon>Paenibacillus</taxon>
    </lineage>
</organism>
<feature type="coiled-coil region" evidence="1">
    <location>
        <begin position="6"/>
        <end position="52"/>
    </location>
</feature>
<evidence type="ECO:0000313" key="3">
    <source>
        <dbReference type="Proteomes" id="UP001165962"/>
    </source>
</evidence>
<name>A0ABX0JMT1_9BACL</name>
<dbReference type="Proteomes" id="UP001165962">
    <property type="component" value="Unassembled WGS sequence"/>
</dbReference>
<reference evidence="2" key="1">
    <citation type="submission" date="2020-03" db="EMBL/GenBank/DDBJ databases">
        <title>Draft sequencing of Paenibacilllus sp. S3N08.</title>
        <authorList>
            <person name="Kim D.-U."/>
        </authorList>
    </citation>
    <scope>NUCLEOTIDE SEQUENCE</scope>
    <source>
        <strain evidence="2">S3N08</strain>
    </source>
</reference>
<protein>
    <submittedName>
        <fullName evidence="2">DUF3368 domain-containing protein</fullName>
    </submittedName>
</protein>
<gene>
    <name evidence="2" type="ORF">G9U52_38345</name>
</gene>
<accession>A0ABX0JMT1</accession>
<keyword evidence="1" id="KW-0175">Coiled coil</keyword>
<proteinExistence type="predicted"/>
<dbReference type="EMBL" id="JAAOIW010000043">
    <property type="protein sequence ID" value="NHN35550.1"/>
    <property type="molecule type" value="Genomic_DNA"/>
</dbReference>
<sequence>MLPTYNMNLNQRIDELKEAIENLTDGGFHYAAEVLQRNLNTLEADRRNMDKKNSK</sequence>
<evidence type="ECO:0000256" key="1">
    <source>
        <dbReference type="SAM" id="Coils"/>
    </source>
</evidence>
<comment type="caution">
    <text evidence="2">The sequence shown here is derived from an EMBL/GenBank/DDBJ whole genome shotgun (WGS) entry which is preliminary data.</text>
</comment>
<keyword evidence="3" id="KW-1185">Reference proteome</keyword>